<reference evidence="1" key="2">
    <citation type="journal article" date="2015" name="Data Brief">
        <title>Shoot transcriptome of the giant reed, Arundo donax.</title>
        <authorList>
            <person name="Barrero R.A."/>
            <person name="Guerrero F.D."/>
            <person name="Moolhuijzen P."/>
            <person name="Goolsby J.A."/>
            <person name="Tidwell J."/>
            <person name="Bellgard S.E."/>
            <person name="Bellgard M.I."/>
        </authorList>
    </citation>
    <scope>NUCLEOTIDE SEQUENCE</scope>
    <source>
        <tissue evidence="1">Shoot tissue taken approximately 20 cm above the soil surface</tissue>
    </source>
</reference>
<organism evidence="1">
    <name type="scientific">Arundo donax</name>
    <name type="common">Giant reed</name>
    <name type="synonym">Donax arundinaceus</name>
    <dbReference type="NCBI Taxonomy" id="35708"/>
    <lineage>
        <taxon>Eukaryota</taxon>
        <taxon>Viridiplantae</taxon>
        <taxon>Streptophyta</taxon>
        <taxon>Embryophyta</taxon>
        <taxon>Tracheophyta</taxon>
        <taxon>Spermatophyta</taxon>
        <taxon>Magnoliopsida</taxon>
        <taxon>Liliopsida</taxon>
        <taxon>Poales</taxon>
        <taxon>Poaceae</taxon>
        <taxon>PACMAD clade</taxon>
        <taxon>Arundinoideae</taxon>
        <taxon>Arundineae</taxon>
        <taxon>Arundo</taxon>
    </lineage>
</organism>
<proteinExistence type="predicted"/>
<dbReference type="AlphaFoldDB" id="A0A0A9BKS4"/>
<sequence length="70" mass="8255">MVISLGMYRITLFNSNVLIYNSFAILLCMRKEQHHDPCPYFQKVSMLIIIIYNKESTIYPCFPSLNFKTT</sequence>
<protein>
    <submittedName>
        <fullName evidence="1">Uncharacterized protein</fullName>
    </submittedName>
</protein>
<name>A0A0A9BKS4_ARUDO</name>
<reference evidence="1" key="1">
    <citation type="submission" date="2014-09" db="EMBL/GenBank/DDBJ databases">
        <authorList>
            <person name="Magalhaes I.L.F."/>
            <person name="Oliveira U."/>
            <person name="Santos F.R."/>
            <person name="Vidigal T.H.D.A."/>
            <person name="Brescovit A.D."/>
            <person name="Santos A.J."/>
        </authorList>
    </citation>
    <scope>NUCLEOTIDE SEQUENCE</scope>
    <source>
        <tissue evidence="1">Shoot tissue taken approximately 20 cm above the soil surface</tissue>
    </source>
</reference>
<dbReference type="EMBL" id="GBRH01233924">
    <property type="protein sequence ID" value="JAD63971.1"/>
    <property type="molecule type" value="Transcribed_RNA"/>
</dbReference>
<accession>A0A0A9BKS4</accession>
<evidence type="ECO:0000313" key="1">
    <source>
        <dbReference type="EMBL" id="JAD63971.1"/>
    </source>
</evidence>